<evidence type="ECO:0000313" key="1">
    <source>
        <dbReference type="EMBL" id="KAF1847978.1"/>
    </source>
</evidence>
<protein>
    <recommendedName>
        <fullName evidence="3">F-box domain-containing protein</fullName>
    </recommendedName>
</protein>
<comment type="caution">
    <text evidence="1">The sequence shown here is derived from an EMBL/GenBank/DDBJ whole genome shotgun (WGS) entry which is preliminary data.</text>
</comment>
<evidence type="ECO:0000313" key="2">
    <source>
        <dbReference type="Proteomes" id="UP000800039"/>
    </source>
</evidence>
<gene>
    <name evidence="1" type="ORF">K460DRAFT_403289</name>
</gene>
<dbReference type="Proteomes" id="UP000800039">
    <property type="component" value="Unassembled WGS sequence"/>
</dbReference>
<dbReference type="RefSeq" id="XP_040790541.1">
    <property type="nucleotide sequence ID" value="XM_040936614.1"/>
</dbReference>
<reference evidence="1" key="1">
    <citation type="submission" date="2020-01" db="EMBL/GenBank/DDBJ databases">
        <authorList>
            <consortium name="DOE Joint Genome Institute"/>
            <person name="Haridas S."/>
            <person name="Albert R."/>
            <person name="Binder M."/>
            <person name="Bloem J."/>
            <person name="Labutti K."/>
            <person name="Salamov A."/>
            <person name="Andreopoulos B."/>
            <person name="Baker S.E."/>
            <person name="Barry K."/>
            <person name="Bills G."/>
            <person name="Bluhm B.H."/>
            <person name="Cannon C."/>
            <person name="Castanera R."/>
            <person name="Culley D.E."/>
            <person name="Daum C."/>
            <person name="Ezra D."/>
            <person name="Gonzalez J.B."/>
            <person name="Henrissat B."/>
            <person name="Kuo A."/>
            <person name="Liang C."/>
            <person name="Lipzen A."/>
            <person name="Lutzoni F."/>
            <person name="Magnuson J."/>
            <person name="Mondo S."/>
            <person name="Nolan M."/>
            <person name="Ohm R."/>
            <person name="Pangilinan J."/>
            <person name="Park H.-J."/>
            <person name="Ramirez L."/>
            <person name="Alfaro M."/>
            <person name="Sun H."/>
            <person name="Tritt A."/>
            <person name="Yoshinaga Y."/>
            <person name="Zwiers L.-H."/>
            <person name="Turgeon B.G."/>
            <person name="Goodwin S.B."/>
            <person name="Spatafora J.W."/>
            <person name="Crous P.W."/>
            <person name="Grigoriev I.V."/>
        </authorList>
    </citation>
    <scope>NUCLEOTIDE SEQUENCE</scope>
    <source>
        <strain evidence="1">CBS 394.84</strain>
    </source>
</reference>
<proteinExistence type="predicted"/>
<accession>A0A9P4GKG7</accession>
<organism evidence="1 2">
    <name type="scientific">Cucurbitaria berberidis CBS 394.84</name>
    <dbReference type="NCBI Taxonomy" id="1168544"/>
    <lineage>
        <taxon>Eukaryota</taxon>
        <taxon>Fungi</taxon>
        <taxon>Dikarya</taxon>
        <taxon>Ascomycota</taxon>
        <taxon>Pezizomycotina</taxon>
        <taxon>Dothideomycetes</taxon>
        <taxon>Pleosporomycetidae</taxon>
        <taxon>Pleosporales</taxon>
        <taxon>Pleosporineae</taxon>
        <taxon>Cucurbitariaceae</taxon>
        <taxon>Cucurbitaria</taxon>
    </lineage>
</organism>
<dbReference type="OrthoDB" id="2823490at2759"/>
<sequence length="320" mass="37256">MPSLLTIPRELRDQICTYALFAQTNERQALNQTFEQLIDNRKSSPAVLDLLQINHQLRAETIENIKLFAKRATYDLDIILVDEILLLPTWVRVPFLTNRLEEVNATFRISGSFDPKKEKPRRKKGEDDPPLGPYVRFGSYKGFRIGSGAGPAMGWQIYGVLERFIRAGPIGHCTERNDHRHVAVKTLNINIETPPDIDASRFLEAPRTVQWRHYSNPVDDDDDKDVLDPDYLVDFIRGRLYGLLNGSDHEWFSYGKILYEHVDEVVMKKDGVQIRRFDVAKMLRNVQGLEERYVTKKQLRKYKEMVWRVRKERGLKVLSS</sequence>
<name>A0A9P4GKG7_9PLEO</name>
<keyword evidence="2" id="KW-1185">Reference proteome</keyword>
<dbReference type="EMBL" id="ML976615">
    <property type="protein sequence ID" value="KAF1847978.1"/>
    <property type="molecule type" value="Genomic_DNA"/>
</dbReference>
<dbReference type="GeneID" id="63853864"/>
<dbReference type="AlphaFoldDB" id="A0A9P4GKG7"/>
<evidence type="ECO:0008006" key="3">
    <source>
        <dbReference type="Google" id="ProtNLM"/>
    </source>
</evidence>